<dbReference type="PANTHER" id="PTHR45348:SF1">
    <property type="entry name" value="TRANS-ENOYL REDUCTASE STHE"/>
    <property type="match status" value="1"/>
</dbReference>
<dbReference type="Proteomes" id="UP000324767">
    <property type="component" value="Unassembled WGS sequence"/>
</dbReference>
<dbReference type="EMBL" id="VXIT01000019">
    <property type="protein sequence ID" value="KAA6407226.1"/>
    <property type="molecule type" value="Genomic_DNA"/>
</dbReference>
<accession>A0A5M8PE10</accession>
<dbReference type="OrthoDB" id="48317at2759"/>
<dbReference type="SUPFAM" id="SSF50129">
    <property type="entry name" value="GroES-like"/>
    <property type="match status" value="1"/>
</dbReference>
<keyword evidence="4" id="KW-0560">Oxidoreductase</keyword>
<evidence type="ECO:0000313" key="6">
    <source>
        <dbReference type="EMBL" id="KAA6407226.1"/>
    </source>
</evidence>
<comment type="similarity">
    <text evidence="1">Belongs to the zinc-containing alcohol dehydrogenase family.</text>
</comment>
<evidence type="ECO:0000256" key="3">
    <source>
        <dbReference type="ARBA" id="ARBA00022857"/>
    </source>
</evidence>
<evidence type="ECO:0000256" key="1">
    <source>
        <dbReference type="ARBA" id="ARBA00008072"/>
    </source>
</evidence>
<dbReference type="InterPro" id="IPR013154">
    <property type="entry name" value="ADH-like_N"/>
</dbReference>
<dbReference type="AlphaFoldDB" id="A0A5M8PE10"/>
<dbReference type="InterPro" id="IPR036291">
    <property type="entry name" value="NAD(P)-bd_dom_sf"/>
</dbReference>
<dbReference type="GO" id="GO:0000166">
    <property type="term" value="F:nucleotide binding"/>
    <property type="evidence" value="ECO:0007669"/>
    <property type="project" value="UniProtKB-KW"/>
</dbReference>
<dbReference type="PANTHER" id="PTHR45348">
    <property type="entry name" value="HYPOTHETICAL OXIDOREDUCTASE (EUROFUNG)"/>
    <property type="match status" value="1"/>
</dbReference>
<dbReference type="Pfam" id="PF08240">
    <property type="entry name" value="ADH_N"/>
    <property type="match status" value="1"/>
</dbReference>
<dbReference type="InterPro" id="IPR011032">
    <property type="entry name" value="GroES-like_sf"/>
</dbReference>
<dbReference type="InterPro" id="IPR047122">
    <property type="entry name" value="Trans-enoyl_RdTase-like"/>
</dbReference>
<dbReference type="SMART" id="SM00829">
    <property type="entry name" value="PKS_ER"/>
    <property type="match status" value="1"/>
</dbReference>
<dbReference type="Gene3D" id="3.40.50.720">
    <property type="entry name" value="NAD(P)-binding Rossmann-like Domain"/>
    <property type="match status" value="1"/>
</dbReference>
<comment type="caution">
    <text evidence="6">The sequence shown here is derived from an EMBL/GenBank/DDBJ whole genome shotgun (WGS) entry which is preliminary data.</text>
</comment>
<feature type="domain" description="Enoyl reductase (ER)" evidence="5">
    <location>
        <begin position="21"/>
        <end position="310"/>
    </location>
</feature>
<evidence type="ECO:0000256" key="2">
    <source>
        <dbReference type="ARBA" id="ARBA00022741"/>
    </source>
</evidence>
<proteinExistence type="inferred from homology"/>
<reference evidence="6 7" key="1">
    <citation type="submission" date="2019-09" db="EMBL/GenBank/DDBJ databases">
        <title>The hologenome of the rock-dwelling lichen Lasallia pustulata.</title>
        <authorList>
            <person name="Greshake Tzovaras B."/>
            <person name="Segers F."/>
            <person name="Bicker A."/>
            <person name="Dal Grande F."/>
            <person name="Otte J."/>
            <person name="Hankeln T."/>
            <person name="Schmitt I."/>
            <person name="Ebersberger I."/>
        </authorList>
    </citation>
    <scope>NUCLEOTIDE SEQUENCE [LARGE SCALE GENOMIC DNA]</scope>
    <source>
        <strain evidence="6">A1-1</strain>
    </source>
</reference>
<protein>
    <recommendedName>
        <fullName evidence="5">Enoyl reductase (ER) domain-containing protein</fullName>
    </recommendedName>
</protein>
<sequence>MPHLCSPPRSVQTAILQSPTGTLTIASAPTPSPSPTQVLVRTHAVALNPTDHKMPQLHPSPGALTGCDFAGAILSLGASVGALRPDLQIGDRVCGAVHGSNPIDHASGAFAEYVVAEASLVLKVPAVWGWEEAAALLRLAGYTPLATCSPASAALVRDYGASHTFAYTSPSCADDIRAAVAAPLRYALDCITDAESARTCYAALGRTGGRYVSLEACRSEWKTRKAVKGEFVMGYEIFGKEVALGGEYGRRADEGKKERAVKWCREVQGLVKEGKIRSHPVRVLEDGWEGVLEGLRRLRSGEVRREKLVVRVEGEENEVEGEGYNQD</sequence>
<dbReference type="CDD" id="cd08249">
    <property type="entry name" value="enoyl_reductase_like"/>
    <property type="match status" value="1"/>
</dbReference>
<evidence type="ECO:0000313" key="7">
    <source>
        <dbReference type="Proteomes" id="UP000324767"/>
    </source>
</evidence>
<dbReference type="Gene3D" id="3.90.180.10">
    <property type="entry name" value="Medium-chain alcohol dehydrogenases, catalytic domain"/>
    <property type="match status" value="1"/>
</dbReference>
<keyword evidence="2" id="KW-0547">Nucleotide-binding</keyword>
<dbReference type="SUPFAM" id="SSF51735">
    <property type="entry name" value="NAD(P)-binding Rossmann-fold domains"/>
    <property type="match status" value="1"/>
</dbReference>
<dbReference type="GO" id="GO:0016651">
    <property type="term" value="F:oxidoreductase activity, acting on NAD(P)H"/>
    <property type="evidence" value="ECO:0007669"/>
    <property type="project" value="InterPro"/>
</dbReference>
<organism evidence="6 7">
    <name type="scientific">Lasallia pustulata</name>
    <dbReference type="NCBI Taxonomy" id="136370"/>
    <lineage>
        <taxon>Eukaryota</taxon>
        <taxon>Fungi</taxon>
        <taxon>Dikarya</taxon>
        <taxon>Ascomycota</taxon>
        <taxon>Pezizomycotina</taxon>
        <taxon>Lecanoromycetes</taxon>
        <taxon>OSLEUM clade</taxon>
        <taxon>Umbilicariomycetidae</taxon>
        <taxon>Umbilicariales</taxon>
        <taxon>Umbilicariaceae</taxon>
        <taxon>Lasallia</taxon>
    </lineage>
</organism>
<evidence type="ECO:0000256" key="4">
    <source>
        <dbReference type="ARBA" id="ARBA00023002"/>
    </source>
</evidence>
<keyword evidence="3" id="KW-0521">NADP</keyword>
<gene>
    <name evidence="6" type="ORF">FRX48_09028</name>
</gene>
<dbReference type="InterPro" id="IPR020843">
    <property type="entry name" value="ER"/>
</dbReference>
<name>A0A5M8PE10_9LECA</name>
<evidence type="ECO:0000259" key="5">
    <source>
        <dbReference type="SMART" id="SM00829"/>
    </source>
</evidence>